<evidence type="ECO:0000256" key="9">
    <source>
        <dbReference type="ARBA" id="ARBA00049534"/>
    </source>
</evidence>
<dbReference type="EC" id="3.5.1.2" evidence="10"/>
<feature type="domain" description="Glutamine amidotransferase" evidence="12">
    <location>
        <begin position="5"/>
        <end position="206"/>
    </location>
</feature>
<dbReference type="EC" id="4.3.2.10" evidence="10"/>
<keyword evidence="7 10" id="KW-0456">Lyase</keyword>
<dbReference type="InterPro" id="IPR010139">
    <property type="entry name" value="Imidazole-glycPsynth_HisH"/>
</dbReference>
<evidence type="ECO:0000256" key="6">
    <source>
        <dbReference type="ARBA" id="ARBA00023102"/>
    </source>
</evidence>
<evidence type="ECO:0000313" key="13">
    <source>
        <dbReference type="EMBL" id="BBD77351.1"/>
    </source>
</evidence>
<dbReference type="GO" id="GO:0016829">
    <property type="term" value="F:lyase activity"/>
    <property type="evidence" value="ECO:0007669"/>
    <property type="project" value="UniProtKB-KW"/>
</dbReference>
<dbReference type="InterPro" id="IPR029062">
    <property type="entry name" value="Class_I_gatase-like"/>
</dbReference>
<evidence type="ECO:0000259" key="12">
    <source>
        <dbReference type="Pfam" id="PF00117"/>
    </source>
</evidence>
<dbReference type="UniPathway" id="UPA00031">
    <property type="reaction ID" value="UER00010"/>
</dbReference>
<evidence type="ECO:0000256" key="8">
    <source>
        <dbReference type="ARBA" id="ARBA00047838"/>
    </source>
</evidence>
<dbReference type="EMBL" id="AP018558">
    <property type="protein sequence ID" value="BBD77351.1"/>
    <property type="molecule type" value="Genomic_DNA"/>
</dbReference>
<dbReference type="Gene3D" id="3.40.50.880">
    <property type="match status" value="1"/>
</dbReference>
<dbReference type="KEGG" id="htl:HPTL_1087"/>
<name>A0A2Z6DXY5_HYDTE</name>
<comment type="pathway">
    <text evidence="1 10">Amino-acid biosynthesis; L-histidine biosynthesis; L-histidine from 5-phospho-alpha-D-ribose 1-diphosphate: step 5/9.</text>
</comment>
<keyword evidence="5 10" id="KW-0315">Glutamine amidotransferase</keyword>
<comment type="function">
    <text evidence="10">IGPS catalyzes the conversion of PRFAR and glutamine to IGP, AICAR and glutamate. The HisH subunit catalyzes the hydrolysis of glutamine to glutamate and ammonia as part of the synthesis of IGP and AICAR. The resulting ammonia molecule is channeled to the active site of HisF.</text>
</comment>
<evidence type="ECO:0000256" key="7">
    <source>
        <dbReference type="ARBA" id="ARBA00023239"/>
    </source>
</evidence>
<dbReference type="GO" id="GO:0005737">
    <property type="term" value="C:cytoplasm"/>
    <property type="evidence" value="ECO:0007669"/>
    <property type="project" value="UniProtKB-SubCell"/>
</dbReference>
<feature type="active site" evidence="10 11">
    <location>
        <position position="191"/>
    </location>
</feature>
<gene>
    <name evidence="10 13" type="primary">hisH</name>
    <name evidence="13" type="ORF">HPTL_1087</name>
</gene>
<comment type="catalytic activity">
    <reaction evidence="8 10">
        <text>5-[(5-phospho-1-deoxy-D-ribulos-1-ylimino)methylamino]-1-(5-phospho-beta-D-ribosyl)imidazole-4-carboxamide + L-glutamine = D-erythro-1-(imidazol-4-yl)glycerol 3-phosphate + 5-amino-1-(5-phospho-beta-D-ribosyl)imidazole-4-carboxamide + L-glutamate + H(+)</text>
        <dbReference type="Rhea" id="RHEA:24793"/>
        <dbReference type="ChEBI" id="CHEBI:15378"/>
        <dbReference type="ChEBI" id="CHEBI:29985"/>
        <dbReference type="ChEBI" id="CHEBI:58278"/>
        <dbReference type="ChEBI" id="CHEBI:58359"/>
        <dbReference type="ChEBI" id="CHEBI:58475"/>
        <dbReference type="ChEBI" id="CHEBI:58525"/>
        <dbReference type="EC" id="4.3.2.10"/>
    </reaction>
</comment>
<evidence type="ECO:0000313" key="14">
    <source>
        <dbReference type="Proteomes" id="UP000262004"/>
    </source>
</evidence>
<dbReference type="HAMAP" id="MF_00278">
    <property type="entry name" value="HisH"/>
    <property type="match status" value="1"/>
</dbReference>
<dbReference type="SUPFAM" id="SSF52317">
    <property type="entry name" value="Class I glutamine amidotransferase-like"/>
    <property type="match status" value="1"/>
</dbReference>
<keyword evidence="4 10" id="KW-0378">Hydrolase</keyword>
<evidence type="ECO:0000256" key="4">
    <source>
        <dbReference type="ARBA" id="ARBA00022801"/>
    </source>
</evidence>
<dbReference type="CDD" id="cd01748">
    <property type="entry name" value="GATase1_IGP_Synthase"/>
    <property type="match status" value="1"/>
</dbReference>
<dbReference type="Proteomes" id="UP000262004">
    <property type="component" value="Chromosome"/>
</dbReference>
<dbReference type="NCBIfam" id="TIGR01855">
    <property type="entry name" value="IMP_synth_hisH"/>
    <property type="match status" value="1"/>
</dbReference>
<dbReference type="GO" id="GO:0000107">
    <property type="term" value="F:imidazoleglycerol-phosphate synthase activity"/>
    <property type="evidence" value="ECO:0007669"/>
    <property type="project" value="UniProtKB-UniRule"/>
</dbReference>
<proteinExistence type="inferred from homology"/>
<organism evidence="13 14">
    <name type="scientific">Hydrogenophilus thermoluteolus</name>
    <name type="common">Pseudomonas hydrogenothermophila</name>
    <dbReference type="NCBI Taxonomy" id="297"/>
    <lineage>
        <taxon>Bacteria</taxon>
        <taxon>Pseudomonadati</taxon>
        <taxon>Pseudomonadota</taxon>
        <taxon>Hydrogenophilia</taxon>
        <taxon>Hydrogenophilales</taxon>
        <taxon>Hydrogenophilaceae</taxon>
        <taxon>Hydrogenophilus</taxon>
    </lineage>
</organism>
<keyword evidence="2 10" id="KW-0963">Cytoplasm</keyword>
<dbReference type="InterPro" id="IPR017926">
    <property type="entry name" value="GATASE"/>
</dbReference>
<feature type="active site" description="Nucleophile" evidence="10 11">
    <location>
        <position position="81"/>
    </location>
</feature>
<keyword evidence="3 10" id="KW-0028">Amino-acid biosynthesis</keyword>
<dbReference type="GO" id="GO:0000105">
    <property type="term" value="P:L-histidine biosynthetic process"/>
    <property type="evidence" value="ECO:0007669"/>
    <property type="project" value="UniProtKB-UniRule"/>
</dbReference>
<dbReference type="AlphaFoldDB" id="A0A2Z6DXY5"/>
<feature type="active site" evidence="10 11">
    <location>
        <position position="193"/>
    </location>
</feature>
<protein>
    <recommendedName>
        <fullName evidence="10">Imidazole glycerol phosphate synthase subunit HisH</fullName>
        <ecNumber evidence="10">4.3.2.10</ecNumber>
    </recommendedName>
    <alternativeName>
        <fullName evidence="10">IGP synthase glutaminase subunit</fullName>
        <ecNumber evidence="10">3.5.1.2</ecNumber>
    </alternativeName>
    <alternativeName>
        <fullName evidence="10">IGP synthase subunit HisH</fullName>
    </alternativeName>
    <alternativeName>
        <fullName evidence="10">ImGP synthase subunit HisH</fullName>
        <shortName evidence="10">IGPS subunit HisH</shortName>
    </alternativeName>
</protein>
<evidence type="ECO:0000256" key="2">
    <source>
        <dbReference type="ARBA" id="ARBA00022490"/>
    </source>
</evidence>
<keyword evidence="6 10" id="KW-0368">Histidine biosynthesis</keyword>
<evidence type="ECO:0000256" key="11">
    <source>
        <dbReference type="PIRSR" id="PIRSR000495-1"/>
    </source>
</evidence>
<dbReference type="PANTHER" id="PTHR42701">
    <property type="entry name" value="IMIDAZOLE GLYCEROL PHOSPHATE SYNTHASE SUBUNIT HISH"/>
    <property type="match status" value="1"/>
</dbReference>
<dbReference type="PIRSF" id="PIRSF000495">
    <property type="entry name" value="Amidotransf_hisH"/>
    <property type="match status" value="1"/>
</dbReference>
<keyword evidence="14" id="KW-1185">Reference proteome</keyword>
<evidence type="ECO:0000256" key="1">
    <source>
        <dbReference type="ARBA" id="ARBA00005091"/>
    </source>
</evidence>
<dbReference type="GO" id="GO:0004359">
    <property type="term" value="F:glutaminase activity"/>
    <property type="evidence" value="ECO:0007669"/>
    <property type="project" value="UniProtKB-EC"/>
</dbReference>
<evidence type="ECO:0000256" key="5">
    <source>
        <dbReference type="ARBA" id="ARBA00022962"/>
    </source>
</evidence>
<evidence type="ECO:0000256" key="10">
    <source>
        <dbReference type="HAMAP-Rule" id="MF_00278"/>
    </source>
</evidence>
<evidence type="ECO:0000256" key="3">
    <source>
        <dbReference type="ARBA" id="ARBA00022605"/>
    </source>
</evidence>
<dbReference type="PANTHER" id="PTHR42701:SF2">
    <property type="entry name" value="IMIDAZOLE GLYCEROL PHOSPHATE SYNTHASE SUBUNIT HISH 1"/>
    <property type="match status" value="1"/>
</dbReference>
<dbReference type="OrthoDB" id="9807137at2"/>
<comment type="subunit">
    <text evidence="10">Heterodimer of HisH and HisF.</text>
</comment>
<dbReference type="RefSeq" id="WP_119335092.1">
    <property type="nucleotide sequence ID" value="NZ_AP018558.1"/>
</dbReference>
<dbReference type="Pfam" id="PF00117">
    <property type="entry name" value="GATase"/>
    <property type="match status" value="1"/>
</dbReference>
<comment type="subcellular location">
    <subcellularLocation>
        <location evidence="10">Cytoplasm</location>
    </subcellularLocation>
</comment>
<dbReference type="PROSITE" id="PS51273">
    <property type="entry name" value="GATASE_TYPE_1"/>
    <property type="match status" value="1"/>
</dbReference>
<comment type="catalytic activity">
    <reaction evidence="9 10">
        <text>L-glutamine + H2O = L-glutamate + NH4(+)</text>
        <dbReference type="Rhea" id="RHEA:15889"/>
        <dbReference type="ChEBI" id="CHEBI:15377"/>
        <dbReference type="ChEBI" id="CHEBI:28938"/>
        <dbReference type="ChEBI" id="CHEBI:29985"/>
        <dbReference type="ChEBI" id="CHEBI:58359"/>
        <dbReference type="EC" id="3.5.1.2"/>
    </reaction>
</comment>
<reference evidence="13 14" key="1">
    <citation type="submission" date="2018-04" db="EMBL/GenBank/DDBJ databases">
        <title>Complete genome sequence of Hydrogenophilus thermoluteolus TH-1.</title>
        <authorList>
            <person name="Arai H."/>
        </authorList>
    </citation>
    <scope>NUCLEOTIDE SEQUENCE [LARGE SCALE GENOMIC DNA]</scope>
    <source>
        <strain evidence="13 14">TH-1</strain>
    </source>
</reference>
<sequence>MRIAVIDYGMGNLRSVQKALEHVAPHAQVTLAHTADAFYESDAVVFPGQGSFADCIAALTAQQLTDAVRWAAANRPFLGICVGLQLLFAHSEEGDVAGLGILPGKVVRFPKNEMFATGHAHLKVPHMGWNTITVTRDHPVLPTSETGKRYYFVHSYVVVPEDDAVTLATCEYGIPFTCAVATGNLIATQFHPEKSGETGLALLSRFVTWAQTFSVSSTQ</sequence>
<accession>A0A2Z6DXY5</accession>